<feature type="transmembrane region" description="Helical" evidence="7">
    <location>
        <begin position="552"/>
        <end position="569"/>
    </location>
</feature>
<evidence type="ECO:0000313" key="9">
    <source>
        <dbReference type="EMBL" id="GIY07917.1"/>
    </source>
</evidence>
<gene>
    <name evidence="9" type="primary">OCA2</name>
    <name evidence="9" type="ORF">CDAR_385921</name>
</gene>
<evidence type="ECO:0000256" key="2">
    <source>
        <dbReference type="ARBA" id="ARBA00022448"/>
    </source>
</evidence>
<evidence type="ECO:0000256" key="7">
    <source>
        <dbReference type="SAM" id="Phobius"/>
    </source>
</evidence>
<feature type="transmembrane region" description="Helical" evidence="7">
    <location>
        <begin position="287"/>
        <end position="305"/>
    </location>
</feature>
<evidence type="ECO:0000256" key="3">
    <source>
        <dbReference type="ARBA" id="ARBA00022692"/>
    </source>
</evidence>
<comment type="subcellular location">
    <subcellularLocation>
        <location evidence="1">Membrane</location>
        <topology evidence="1">Multi-pass membrane protein</topology>
    </subcellularLocation>
</comment>
<protein>
    <submittedName>
        <fullName evidence="9">P protein</fullName>
    </submittedName>
</protein>
<evidence type="ECO:0000256" key="6">
    <source>
        <dbReference type="SAM" id="MobiDB-lite"/>
    </source>
</evidence>
<feature type="transmembrane region" description="Helical" evidence="7">
    <location>
        <begin position="608"/>
        <end position="627"/>
    </location>
</feature>
<evidence type="ECO:0000256" key="1">
    <source>
        <dbReference type="ARBA" id="ARBA00004141"/>
    </source>
</evidence>
<organism evidence="9 10">
    <name type="scientific">Caerostris darwini</name>
    <dbReference type="NCBI Taxonomy" id="1538125"/>
    <lineage>
        <taxon>Eukaryota</taxon>
        <taxon>Metazoa</taxon>
        <taxon>Ecdysozoa</taxon>
        <taxon>Arthropoda</taxon>
        <taxon>Chelicerata</taxon>
        <taxon>Arachnida</taxon>
        <taxon>Araneae</taxon>
        <taxon>Araneomorphae</taxon>
        <taxon>Entelegynae</taxon>
        <taxon>Araneoidea</taxon>
        <taxon>Araneidae</taxon>
        <taxon>Caerostris</taxon>
    </lineage>
</organism>
<keyword evidence="10" id="KW-1185">Reference proteome</keyword>
<feature type="region of interest" description="Disordered" evidence="6">
    <location>
        <begin position="42"/>
        <end position="91"/>
    </location>
</feature>
<dbReference type="CDD" id="cd01116">
    <property type="entry name" value="P_permease"/>
    <property type="match status" value="1"/>
</dbReference>
<comment type="caution">
    <text evidence="9">The sequence shown here is derived from an EMBL/GenBank/DDBJ whole genome shotgun (WGS) entry which is preliminary data.</text>
</comment>
<dbReference type="AlphaFoldDB" id="A0AAV4QI58"/>
<feature type="domain" description="Citrate transporter-like" evidence="8">
    <location>
        <begin position="275"/>
        <end position="704"/>
    </location>
</feature>
<dbReference type="InterPro" id="IPR051475">
    <property type="entry name" value="Diverse_Ion_Transporter"/>
</dbReference>
<feature type="transmembrane region" description="Helical" evidence="7">
    <location>
        <begin position="575"/>
        <end position="596"/>
    </location>
</feature>
<evidence type="ECO:0000256" key="5">
    <source>
        <dbReference type="ARBA" id="ARBA00023136"/>
    </source>
</evidence>
<evidence type="ECO:0000259" key="8">
    <source>
        <dbReference type="Pfam" id="PF03600"/>
    </source>
</evidence>
<keyword evidence="2" id="KW-0813">Transport</keyword>
<dbReference type="GO" id="GO:0016020">
    <property type="term" value="C:membrane"/>
    <property type="evidence" value="ECO:0007669"/>
    <property type="project" value="UniProtKB-SubCell"/>
</dbReference>
<feature type="transmembrane region" description="Helical" evidence="7">
    <location>
        <begin position="325"/>
        <end position="348"/>
    </location>
</feature>
<name>A0AAV4QI58_9ARAC</name>
<feature type="transmembrane region" description="Helical" evidence="7">
    <location>
        <begin position="259"/>
        <end position="280"/>
    </location>
</feature>
<feature type="transmembrane region" description="Helical" evidence="7">
    <location>
        <begin position="741"/>
        <end position="764"/>
    </location>
</feature>
<feature type="transmembrane region" description="Helical" evidence="7">
    <location>
        <begin position="647"/>
        <end position="668"/>
    </location>
</feature>
<dbReference type="Pfam" id="PF03600">
    <property type="entry name" value="CitMHS"/>
    <property type="match status" value="1"/>
</dbReference>
<feature type="region of interest" description="Disordered" evidence="6">
    <location>
        <begin position="1"/>
        <end position="20"/>
    </location>
</feature>
<dbReference type="InterPro" id="IPR004680">
    <property type="entry name" value="Cit_transptr-like_dom"/>
</dbReference>
<keyword evidence="5 7" id="KW-0472">Membrane</keyword>
<evidence type="ECO:0000256" key="4">
    <source>
        <dbReference type="ARBA" id="ARBA00022989"/>
    </source>
</evidence>
<keyword evidence="4 7" id="KW-1133">Transmembrane helix</keyword>
<dbReference type="PANTHER" id="PTHR43568:SF1">
    <property type="entry name" value="P PROTEIN"/>
    <property type="match status" value="1"/>
</dbReference>
<feature type="transmembrane region" description="Helical" evidence="7">
    <location>
        <begin position="445"/>
        <end position="464"/>
    </location>
</feature>
<feature type="transmembrane region" description="Helical" evidence="7">
    <location>
        <begin position="697"/>
        <end position="721"/>
    </location>
</feature>
<dbReference type="EMBL" id="BPLQ01004415">
    <property type="protein sequence ID" value="GIY07917.1"/>
    <property type="molecule type" value="Genomic_DNA"/>
</dbReference>
<evidence type="ECO:0000313" key="10">
    <source>
        <dbReference type="Proteomes" id="UP001054837"/>
    </source>
</evidence>
<sequence length="768" mass="84495">MNLEVDAGNDTSSLPQRPETVVVVPERDMVNILSGLNMRKLTSGSSSGGSSEVTPLLNGSQEGPCYAYSSRNRDEEGELVDSTSTVRSTDDTNRDLSRFHSILKTAKLVFLSAVMIFCVVSLSFIKVHDDSWNSIAISRGTPVRINVTGDIAFNKETIHLRAKGPFLPGEYYGITQDFVSFSVAKITLNGTYEAISSEWRVLLAAKTRDFEVDTKVLKHDFILQSGEMSDSNAYQVTISTNKRRDIVSLSVDVSVRPKLAVGHIIMALCVLVGLYVMIIFELVHRTLAAMIGATVAISCLALTGVRPSMMEILTWMDVETLSLLFGMMVLVSILCETGFFDYVAVLTYKLARGQIWALITGLCLVTAILSAFLDNVTTILLMSAVVIRLCEAMNIDPKHMLIAMVVFSNIGGAMTPIGDPPNVIIISNKKIQAAGIGFGDFTLHMLPVIVVCVGATYALLRIIYRDMTTLRFTDPPEVVELKHEIEVWKKAFNSLSGYSRDEDTVRAILHRKITVLETLLRKKLYDAKISEDDYRASLKELTNTFKLKNTSLLLKSGFIIGTVIIFFFLESIPGLNLSIGWIAILGAIFLLVLGDFDELESVLGRVEWSTLLFFGALFVVMEALSRLDLVWYIVNMTQDAINSVGESHRLLVAIVLVLWISALSSSIIDNIPFTTVMVQVVADLADNEDMKLPIKPLVFALSLGACLGGNGTLIGASANVVTAGLSEQHGYRFSFCDFFKVGFPVMILTTVISTAYLLLCHVWLGWNE</sequence>
<accession>A0AAV4QI58</accession>
<dbReference type="PANTHER" id="PTHR43568">
    <property type="entry name" value="P PROTEIN"/>
    <property type="match status" value="1"/>
</dbReference>
<dbReference type="GO" id="GO:0055085">
    <property type="term" value="P:transmembrane transport"/>
    <property type="evidence" value="ECO:0007669"/>
    <property type="project" value="InterPro"/>
</dbReference>
<keyword evidence="3 7" id="KW-0812">Transmembrane</keyword>
<feature type="transmembrane region" description="Helical" evidence="7">
    <location>
        <begin position="355"/>
        <end position="373"/>
    </location>
</feature>
<feature type="transmembrane region" description="Helical" evidence="7">
    <location>
        <begin position="108"/>
        <end position="125"/>
    </location>
</feature>
<reference evidence="9 10" key="1">
    <citation type="submission" date="2021-06" db="EMBL/GenBank/DDBJ databases">
        <title>Caerostris darwini draft genome.</title>
        <authorList>
            <person name="Kono N."/>
            <person name="Arakawa K."/>
        </authorList>
    </citation>
    <scope>NUCLEOTIDE SEQUENCE [LARGE SCALE GENOMIC DNA]</scope>
</reference>
<proteinExistence type="predicted"/>
<dbReference type="Proteomes" id="UP001054837">
    <property type="component" value="Unassembled WGS sequence"/>
</dbReference>